<evidence type="ECO:0000259" key="1">
    <source>
        <dbReference type="Pfam" id="PF00085"/>
    </source>
</evidence>
<feature type="domain" description="Thioredoxin" evidence="1">
    <location>
        <begin position="3"/>
        <end position="66"/>
    </location>
</feature>
<gene>
    <name evidence="2" type="ORF">GT347_01700</name>
</gene>
<dbReference type="RefSeq" id="WP_160550335.1">
    <property type="nucleotide sequence ID" value="NZ_CP047650.1"/>
</dbReference>
<dbReference type="Gene3D" id="3.40.30.10">
    <property type="entry name" value="Glutaredoxin"/>
    <property type="match status" value="1"/>
</dbReference>
<dbReference type="InterPro" id="IPR036249">
    <property type="entry name" value="Thioredoxin-like_sf"/>
</dbReference>
<evidence type="ECO:0000313" key="2">
    <source>
        <dbReference type="EMBL" id="QHI96817.1"/>
    </source>
</evidence>
<organism evidence="2 3">
    <name type="scientific">Xylophilus rhododendri</name>
    <dbReference type="NCBI Taxonomy" id="2697032"/>
    <lineage>
        <taxon>Bacteria</taxon>
        <taxon>Pseudomonadati</taxon>
        <taxon>Pseudomonadota</taxon>
        <taxon>Betaproteobacteria</taxon>
        <taxon>Burkholderiales</taxon>
        <taxon>Xylophilus</taxon>
    </lineage>
</organism>
<dbReference type="Proteomes" id="UP000464787">
    <property type="component" value="Chromosome"/>
</dbReference>
<dbReference type="InterPro" id="IPR013766">
    <property type="entry name" value="Thioredoxin_domain"/>
</dbReference>
<dbReference type="EMBL" id="CP047650">
    <property type="protein sequence ID" value="QHI96817.1"/>
    <property type="molecule type" value="Genomic_DNA"/>
</dbReference>
<dbReference type="KEGG" id="xyk:GT347_01700"/>
<dbReference type="SUPFAM" id="SSF52833">
    <property type="entry name" value="Thioredoxin-like"/>
    <property type="match status" value="1"/>
</dbReference>
<evidence type="ECO:0000313" key="3">
    <source>
        <dbReference type="Proteomes" id="UP000464787"/>
    </source>
</evidence>
<name>A0A857IZS2_9BURK</name>
<dbReference type="AlphaFoldDB" id="A0A857IZS2"/>
<protein>
    <submittedName>
        <fullName evidence="2">Thioredoxin</fullName>
    </submittedName>
</protein>
<accession>A0A857IZS2</accession>
<dbReference type="Pfam" id="PF00085">
    <property type="entry name" value="Thioredoxin"/>
    <property type="match status" value="1"/>
</dbReference>
<keyword evidence="3" id="KW-1185">Reference proteome</keyword>
<reference evidence="2 3" key="1">
    <citation type="submission" date="2020-01" db="EMBL/GenBank/DDBJ databases">
        <title>Genome sequencing of strain KACC 21265.</title>
        <authorList>
            <person name="Heo J."/>
            <person name="Kim S.-J."/>
            <person name="Kim J.-S."/>
            <person name="Hong S.-B."/>
            <person name="Kwon S.-W."/>
        </authorList>
    </citation>
    <scope>NUCLEOTIDE SEQUENCE [LARGE SCALE GENOMIC DNA]</scope>
    <source>
        <strain evidence="2 3">KACC 21265</strain>
    </source>
</reference>
<proteinExistence type="predicted"/>
<sequence>MQDLLVVSLCAQWCGVCRDWRTAFAEVARRHGEGQFRWLDVEDESEVAGDLDVETFPTVLIARGGKVLFLGPILPQPALLERLLGSLAPESAEIADTQALLARIIESGPGQRIAQNLSAE</sequence>
<dbReference type="CDD" id="cd02947">
    <property type="entry name" value="TRX_family"/>
    <property type="match status" value="1"/>
</dbReference>